<dbReference type="Pfam" id="PF12686">
    <property type="entry name" value="DUF3800"/>
    <property type="match status" value="1"/>
</dbReference>
<protein>
    <recommendedName>
        <fullName evidence="3">DUF3800 domain-containing protein</fullName>
    </recommendedName>
</protein>
<dbReference type="Proteomes" id="UP000230232">
    <property type="component" value="Unassembled WGS sequence"/>
</dbReference>
<name>A0A2H0R5M9_9BACT</name>
<evidence type="ECO:0000313" key="2">
    <source>
        <dbReference type="Proteomes" id="UP000230232"/>
    </source>
</evidence>
<proteinExistence type="predicted"/>
<dbReference type="AlphaFoldDB" id="A0A2H0R5M9"/>
<reference evidence="1 2" key="1">
    <citation type="submission" date="2017-09" db="EMBL/GenBank/DDBJ databases">
        <title>Depth-based differentiation of microbial function through sediment-hosted aquifers and enrichment of novel symbionts in the deep terrestrial subsurface.</title>
        <authorList>
            <person name="Probst A.J."/>
            <person name="Ladd B."/>
            <person name="Jarett J.K."/>
            <person name="Geller-Mcgrath D.E."/>
            <person name="Sieber C.M."/>
            <person name="Emerson J.B."/>
            <person name="Anantharaman K."/>
            <person name="Thomas B.C."/>
            <person name="Malmstrom R."/>
            <person name="Stieglmeier M."/>
            <person name="Klingl A."/>
            <person name="Woyke T."/>
            <person name="Ryan C.M."/>
            <person name="Banfield J.F."/>
        </authorList>
    </citation>
    <scope>NUCLEOTIDE SEQUENCE [LARGE SCALE GENOMIC DNA]</scope>
    <source>
        <strain evidence="1">CG10_big_fil_rev_8_21_14_0_10_46_23</strain>
    </source>
</reference>
<evidence type="ECO:0000313" key="1">
    <source>
        <dbReference type="EMBL" id="PIR41334.1"/>
    </source>
</evidence>
<sequence length="245" mass="28955">MEDSVGKNTRNTLYIFIDESGDFNFSPAGSTYYILTAISTLDPLSSREQMVDLKYKLLGQGIDRDCFHATEDEQVVRNEVFARVKLLNDFEIHSVIAEKRKANLSLYERYSPDGSSKQLKKEQVEERFYKQICETLIQYLIRGYLEFKPSLGINKIVVVQDQVMTKRKREFVTKSVKTYVKDRFNLVPYMYFHQSKSDINCQIADYCCWAMKKKWKDNELRPYEEIKDKVESEFNIFSRGQTTYY</sequence>
<comment type="caution">
    <text evidence="1">The sequence shown here is derived from an EMBL/GenBank/DDBJ whole genome shotgun (WGS) entry which is preliminary data.</text>
</comment>
<gene>
    <name evidence="1" type="ORF">COV31_01765</name>
</gene>
<accession>A0A2H0R5M9</accession>
<evidence type="ECO:0008006" key="3">
    <source>
        <dbReference type="Google" id="ProtNLM"/>
    </source>
</evidence>
<organism evidence="1 2">
    <name type="scientific">Candidatus Yanofskybacteria bacterium CG10_big_fil_rev_8_21_14_0_10_46_23</name>
    <dbReference type="NCBI Taxonomy" id="1975098"/>
    <lineage>
        <taxon>Bacteria</taxon>
        <taxon>Candidatus Yanofskyibacteriota</taxon>
    </lineage>
</organism>
<dbReference type="EMBL" id="PCXO01000007">
    <property type="protein sequence ID" value="PIR41334.1"/>
    <property type="molecule type" value="Genomic_DNA"/>
</dbReference>
<dbReference type="InterPro" id="IPR024524">
    <property type="entry name" value="DUF3800"/>
</dbReference>